<comment type="caution">
    <text evidence="4">The sequence shown here is derived from an EMBL/GenBank/DDBJ whole genome shotgun (WGS) entry which is preliminary data.</text>
</comment>
<dbReference type="GO" id="GO:0046872">
    <property type="term" value="F:metal ion binding"/>
    <property type="evidence" value="ECO:0007669"/>
    <property type="project" value="UniProtKB-KW"/>
</dbReference>
<dbReference type="Gene3D" id="2.60.120.330">
    <property type="entry name" value="B-lactam Antibiotic, Isopenicillin N Synthase, Chain"/>
    <property type="match status" value="1"/>
</dbReference>
<name>A0A444BXT8_ENSVE</name>
<proteinExistence type="predicted"/>
<keyword evidence="2" id="KW-0560">Oxidoreductase</keyword>
<keyword evidence="3" id="KW-0408">Iron</keyword>
<dbReference type="InterPro" id="IPR027443">
    <property type="entry name" value="IPNS-like_sf"/>
</dbReference>
<evidence type="ECO:0000256" key="3">
    <source>
        <dbReference type="ARBA" id="ARBA00023004"/>
    </source>
</evidence>
<dbReference type="Pfam" id="PF14226">
    <property type="entry name" value="DIOX_N"/>
    <property type="match status" value="1"/>
</dbReference>
<reference evidence="4 5" key="1">
    <citation type="journal article" date="2014" name="Agronomy (Basel)">
        <title>A Draft Genome Sequence for Ensete ventricosum, the Drought-Tolerant Tree Against Hunger.</title>
        <authorList>
            <person name="Harrison J."/>
            <person name="Moore K.A."/>
            <person name="Paszkiewicz K."/>
            <person name="Jones T."/>
            <person name="Grant M."/>
            <person name="Ambacheew D."/>
            <person name="Muzemil S."/>
            <person name="Studholme D.J."/>
        </authorList>
    </citation>
    <scope>NUCLEOTIDE SEQUENCE [LARGE SCALE GENOMIC DNA]</scope>
</reference>
<dbReference type="Proteomes" id="UP000287651">
    <property type="component" value="Unassembled WGS sequence"/>
</dbReference>
<dbReference type="SUPFAM" id="SSF51197">
    <property type="entry name" value="Clavaminate synthase-like"/>
    <property type="match status" value="1"/>
</dbReference>
<keyword evidence="1" id="KW-0479">Metal-binding</keyword>
<dbReference type="EMBL" id="AMZH03005285">
    <property type="protein sequence ID" value="RRT66805.1"/>
    <property type="molecule type" value="Genomic_DNA"/>
</dbReference>
<dbReference type="InterPro" id="IPR026992">
    <property type="entry name" value="DIOX_N"/>
</dbReference>
<evidence type="ECO:0000313" key="4">
    <source>
        <dbReference type="EMBL" id="RRT66805.1"/>
    </source>
</evidence>
<organism evidence="4 5">
    <name type="scientific">Ensete ventricosum</name>
    <name type="common">Abyssinian banana</name>
    <name type="synonym">Musa ensete</name>
    <dbReference type="NCBI Taxonomy" id="4639"/>
    <lineage>
        <taxon>Eukaryota</taxon>
        <taxon>Viridiplantae</taxon>
        <taxon>Streptophyta</taxon>
        <taxon>Embryophyta</taxon>
        <taxon>Tracheophyta</taxon>
        <taxon>Spermatophyta</taxon>
        <taxon>Magnoliopsida</taxon>
        <taxon>Liliopsida</taxon>
        <taxon>Zingiberales</taxon>
        <taxon>Musaceae</taxon>
        <taxon>Ensete</taxon>
    </lineage>
</organism>
<sequence length="134" mass="14873">MQRSQLPVIDFSGFDPAADGGSAWDATREQVMQALETCGSFEAVYDRITPEHRQSLLEVIAKDLFPLPLETKLKNASDKVYDGYLGRFPNLDYESLAIRDATMSDAIPGFASLMWPDGNPNFWCCFILSSSVLA</sequence>
<protein>
    <submittedName>
        <fullName evidence="4">Uncharacterized protein</fullName>
    </submittedName>
</protein>
<dbReference type="AlphaFoldDB" id="A0A444BXT8"/>
<evidence type="ECO:0000256" key="2">
    <source>
        <dbReference type="ARBA" id="ARBA00023002"/>
    </source>
</evidence>
<evidence type="ECO:0000256" key="1">
    <source>
        <dbReference type="ARBA" id="ARBA00022723"/>
    </source>
</evidence>
<gene>
    <name evidence="4" type="ORF">B296_00013618</name>
</gene>
<accession>A0A444BXT8</accession>
<dbReference type="GO" id="GO:0016491">
    <property type="term" value="F:oxidoreductase activity"/>
    <property type="evidence" value="ECO:0007669"/>
    <property type="project" value="UniProtKB-KW"/>
</dbReference>
<evidence type="ECO:0000313" key="5">
    <source>
        <dbReference type="Proteomes" id="UP000287651"/>
    </source>
</evidence>